<feature type="region of interest" description="Disordered" evidence="1">
    <location>
        <begin position="89"/>
        <end position="126"/>
    </location>
</feature>
<feature type="compositionally biased region" description="Basic residues" evidence="1">
    <location>
        <begin position="489"/>
        <end position="501"/>
    </location>
</feature>
<name>A0ABP9I7K6_9ACTN</name>
<feature type="region of interest" description="Disordered" evidence="1">
    <location>
        <begin position="364"/>
        <end position="514"/>
    </location>
</feature>
<evidence type="ECO:0000256" key="1">
    <source>
        <dbReference type="SAM" id="MobiDB-lite"/>
    </source>
</evidence>
<keyword evidence="3" id="KW-1185">Reference proteome</keyword>
<protein>
    <submittedName>
        <fullName evidence="2">Uncharacterized protein</fullName>
    </submittedName>
</protein>
<reference evidence="3" key="1">
    <citation type="journal article" date="2019" name="Int. J. Syst. Evol. Microbiol.">
        <title>The Global Catalogue of Microorganisms (GCM) 10K type strain sequencing project: providing services to taxonomists for standard genome sequencing and annotation.</title>
        <authorList>
            <consortium name="The Broad Institute Genomics Platform"/>
            <consortium name="The Broad Institute Genome Sequencing Center for Infectious Disease"/>
            <person name="Wu L."/>
            <person name="Ma J."/>
        </authorList>
    </citation>
    <scope>NUCLEOTIDE SEQUENCE [LARGE SCALE GENOMIC DNA]</scope>
    <source>
        <strain evidence="3">JCM 17986</strain>
    </source>
</reference>
<comment type="caution">
    <text evidence="2">The sequence shown here is derived from an EMBL/GenBank/DDBJ whole genome shotgun (WGS) entry which is preliminary data.</text>
</comment>
<feature type="compositionally biased region" description="Low complexity" evidence="1">
    <location>
        <begin position="458"/>
        <end position="468"/>
    </location>
</feature>
<evidence type="ECO:0000313" key="2">
    <source>
        <dbReference type="EMBL" id="GAA4989799.1"/>
    </source>
</evidence>
<evidence type="ECO:0000313" key="3">
    <source>
        <dbReference type="Proteomes" id="UP001500466"/>
    </source>
</evidence>
<organism evidence="2 3">
    <name type="scientific">Yinghuangia aomiensis</name>
    <dbReference type="NCBI Taxonomy" id="676205"/>
    <lineage>
        <taxon>Bacteria</taxon>
        <taxon>Bacillati</taxon>
        <taxon>Actinomycetota</taxon>
        <taxon>Actinomycetes</taxon>
        <taxon>Kitasatosporales</taxon>
        <taxon>Streptomycetaceae</taxon>
        <taxon>Yinghuangia</taxon>
    </lineage>
</organism>
<dbReference type="Proteomes" id="UP001500466">
    <property type="component" value="Unassembled WGS sequence"/>
</dbReference>
<dbReference type="RefSeq" id="WP_345679959.1">
    <property type="nucleotide sequence ID" value="NZ_BAABHS010000038.1"/>
</dbReference>
<feature type="compositionally biased region" description="Basic and acidic residues" evidence="1">
    <location>
        <begin position="469"/>
        <end position="478"/>
    </location>
</feature>
<sequence>MPFSVVAARFDTALHAWWSAFFDHLGVTWLYRPQAFTDASGGTFRPAFWLPHARIWFDADPLRPPPGWQRFACAAAGCTSNCDLERSDLWGEPLDGPNDAAEDQDPGGHGQHDDDTRPDGTPLPLHDVHEAWRGTALFAQGPLPDTYSAAGPWESHPDSGMRTHNDGAYQWTMCPRCDWCGAEFLGRAERLACGCLGNAEEHDKTCNSADPRLLAAYTAAHHAADDDFTAADPDHDAYIDARTPVLRHALVARADSAEAEARCRRACRPQSDDLLHGTHPVAAQALAADLADAQWICLGCDGTVCGSCGANPTVAAGVPCQTCEPVPFMSRRHATRVLDEMAAGLGRRHKVPVAMVHGRLKRVMGVRTRSQASLPARACHDRHRGLARPPHPRPVQPAASRPRRRPGAPRRGTPGSSQHARTPDSPQAPPADPRAPSPAEPCDRPPRRQKRSHRRAPPGRGRAPAPLARRPERLRRADAFGTGLPAARPRQRSHPRPRAARPHAFTPGAPAMTPKLTPELRAAAMTRTCPHCHAAPAERCAPDRAGRSRFHGDRIRDAERTLQPSPPHYLLAPGGDRMYLPLGGTERRDHLVVSLHRDVRRILRFDHDELAVLILRVLDRAIRDWGNDERLLVSNPMLLIMLNPVTWRSPAEIDHAHLRLAARGFVSIDAHAVTVPPLVAEISAHNDLPPRLRQQWNSAKAAWDTATASTGASQPV</sequence>
<gene>
    <name evidence="2" type="ORF">GCM10023205_71240</name>
</gene>
<accession>A0ABP9I7K6</accession>
<feature type="compositionally biased region" description="Basic residues" evidence="1">
    <location>
        <begin position="447"/>
        <end position="457"/>
    </location>
</feature>
<proteinExistence type="predicted"/>
<feature type="compositionally biased region" description="Pro residues" evidence="1">
    <location>
        <begin position="426"/>
        <end position="439"/>
    </location>
</feature>
<dbReference type="EMBL" id="BAABHS010000038">
    <property type="protein sequence ID" value="GAA4989799.1"/>
    <property type="molecule type" value="Genomic_DNA"/>
</dbReference>